<comment type="caution">
    <text evidence="1">The sequence shown here is derived from an EMBL/GenBank/DDBJ whole genome shotgun (WGS) entry which is preliminary data.</text>
</comment>
<evidence type="ECO:0000313" key="2">
    <source>
        <dbReference type="Proteomes" id="UP000237105"/>
    </source>
</evidence>
<accession>A0A2P5CUK4</accession>
<evidence type="ECO:0000313" key="1">
    <source>
        <dbReference type="EMBL" id="PON64626.1"/>
    </source>
</evidence>
<dbReference type="AlphaFoldDB" id="A0A2P5CUK4"/>
<keyword evidence="2" id="KW-1185">Reference proteome</keyword>
<organism evidence="1 2">
    <name type="scientific">Parasponia andersonii</name>
    <name type="common">Sponia andersonii</name>
    <dbReference type="NCBI Taxonomy" id="3476"/>
    <lineage>
        <taxon>Eukaryota</taxon>
        <taxon>Viridiplantae</taxon>
        <taxon>Streptophyta</taxon>
        <taxon>Embryophyta</taxon>
        <taxon>Tracheophyta</taxon>
        <taxon>Spermatophyta</taxon>
        <taxon>Magnoliopsida</taxon>
        <taxon>eudicotyledons</taxon>
        <taxon>Gunneridae</taxon>
        <taxon>Pentapetalae</taxon>
        <taxon>rosids</taxon>
        <taxon>fabids</taxon>
        <taxon>Rosales</taxon>
        <taxon>Cannabaceae</taxon>
        <taxon>Parasponia</taxon>
    </lineage>
</organism>
<gene>
    <name evidence="1" type="ORF">PanWU01x14_123380</name>
</gene>
<name>A0A2P5CUK4_PARAD</name>
<dbReference type="Proteomes" id="UP000237105">
    <property type="component" value="Unassembled WGS sequence"/>
</dbReference>
<protein>
    <submittedName>
        <fullName evidence="1">Uncharacterized protein</fullName>
    </submittedName>
</protein>
<proteinExistence type="predicted"/>
<reference evidence="2" key="1">
    <citation type="submission" date="2016-06" db="EMBL/GenBank/DDBJ databases">
        <title>Parallel loss of symbiosis genes in relatives of nitrogen-fixing non-legume Parasponia.</title>
        <authorList>
            <person name="Van Velzen R."/>
            <person name="Holmer R."/>
            <person name="Bu F."/>
            <person name="Rutten L."/>
            <person name="Van Zeijl A."/>
            <person name="Liu W."/>
            <person name="Santuari L."/>
            <person name="Cao Q."/>
            <person name="Sharma T."/>
            <person name="Shen D."/>
            <person name="Roswanjaya Y."/>
            <person name="Wardhani T."/>
            <person name="Kalhor M.S."/>
            <person name="Jansen J."/>
            <person name="Van den Hoogen J."/>
            <person name="Gungor B."/>
            <person name="Hartog M."/>
            <person name="Hontelez J."/>
            <person name="Verver J."/>
            <person name="Yang W.-C."/>
            <person name="Schijlen E."/>
            <person name="Repin R."/>
            <person name="Schilthuizen M."/>
            <person name="Schranz E."/>
            <person name="Heidstra R."/>
            <person name="Miyata K."/>
            <person name="Fedorova E."/>
            <person name="Kohlen W."/>
            <person name="Bisseling T."/>
            <person name="Smit S."/>
            <person name="Geurts R."/>
        </authorList>
    </citation>
    <scope>NUCLEOTIDE SEQUENCE [LARGE SCALE GENOMIC DNA]</scope>
    <source>
        <strain evidence="2">cv. WU1-14</strain>
    </source>
</reference>
<dbReference type="EMBL" id="JXTB01000094">
    <property type="protein sequence ID" value="PON64626.1"/>
    <property type="molecule type" value="Genomic_DNA"/>
</dbReference>
<sequence length="73" mass="8049">MDGGPCVEPLVQFETWQTHQVAQYTLRFQATGSSGYSYWVQSTSAISKDCKAWTAYDSSGLQTYGAVCLNART</sequence>